<dbReference type="PANTHER" id="PTHR11339">
    <property type="entry name" value="EXTRACELLULAR MATRIX GLYCOPROTEIN RELATED"/>
    <property type="match status" value="1"/>
</dbReference>
<name>A0ABN9LIK4_9NEOB</name>
<evidence type="ECO:0000259" key="3">
    <source>
        <dbReference type="PROSITE" id="PS51233"/>
    </source>
</evidence>
<gene>
    <name evidence="4" type="ORF">RIMI_LOCUS9698540</name>
</gene>
<keyword evidence="1" id="KW-1015">Disulfide bond</keyword>
<dbReference type="PROSITE" id="PS51233">
    <property type="entry name" value="VWFD"/>
    <property type="match status" value="1"/>
</dbReference>
<keyword evidence="2" id="KW-0325">Glycoprotein</keyword>
<sequence>MLAHDSRDPQRHCYLAEKEHVSDEDIPKYRGQRSLSKYSPVIKPKQGGVCSTWGNFHFRTFDGEIYRFPGICNYLFASHCGRHYEDFNIQIQQSRNRQLPTIFQLSVKINEILIEVTDRIPTIQGKM</sequence>
<dbReference type="Proteomes" id="UP001176940">
    <property type="component" value="Unassembled WGS sequence"/>
</dbReference>
<dbReference type="InterPro" id="IPR050780">
    <property type="entry name" value="Mucin_vWF_Thrombospondin_sf"/>
</dbReference>
<organism evidence="4 5">
    <name type="scientific">Ranitomeya imitator</name>
    <name type="common">mimic poison frog</name>
    <dbReference type="NCBI Taxonomy" id="111125"/>
    <lineage>
        <taxon>Eukaryota</taxon>
        <taxon>Metazoa</taxon>
        <taxon>Chordata</taxon>
        <taxon>Craniata</taxon>
        <taxon>Vertebrata</taxon>
        <taxon>Euteleostomi</taxon>
        <taxon>Amphibia</taxon>
        <taxon>Batrachia</taxon>
        <taxon>Anura</taxon>
        <taxon>Neobatrachia</taxon>
        <taxon>Hyloidea</taxon>
        <taxon>Dendrobatidae</taxon>
        <taxon>Dendrobatinae</taxon>
        <taxon>Ranitomeya</taxon>
    </lineage>
</organism>
<dbReference type="InterPro" id="IPR001846">
    <property type="entry name" value="VWF_type-D"/>
</dbReference>
<comment type="caution">
    <text evidence="4">The sequence shown here is derived from an EMBL/GenBank/DDBJ whole genome shotgun (WGS) entry which is preliminary data.</text>
</comment>
<evidence type="ECO:0000313" key="4">
    <source>
        <dbReference type="EMBL" id="CAJ0942716.1"/>
    </source>
</evidence>
<reference evidence="4" key="1">
    <citation type="submission" date="2023-07" db="EMBL/GenBank/DDBJ databases">
        <authorList>
            <person name="Stuckert A."/>
        </authorList>
    </citation>
    <scope>NUCLEOTIDE SEQUENCE</scope>
</reference>
<evidence type="ECO:0000256" key="1">
    <source>
        <dbReference type="ARBA" id="ARBA00023157"/>
    </source>
</evidence>
<proteinExistence type="predicted"/>
<keyword evidence="5" id="KW-1185">Reference proteome</keyword>
<accession>A0ABN9LIK4</accession>
<evidence type="ECO:0000313" key="5">
    <source>
        <dbReference type="Proteomes" id="UP001176940"/>
    </source>
</evidence>
<dbReference type="Pfam" id="PF00094">
    <property type="entry name" value="VWD"/>
    <property type="match status" value="1"/>
</dbReference>
<protein>
    <recommendedName>
        <fullName evidence="3">VWFD domain-containing protein</fullName>
    </recommendedName>
</protein>
<dbReference type="PANTHER" id="PTHR11339:SF386">
    <property type="entry name" value="HEMOLECTIN, ISOFORM A"/>
    <property type="match status" value="1"/>
</dbReference>
<feature type="domain" description="VWFD" evidence="3">
    <location>
        <begin position="48"/>
        <end position="127"/>
    </location>
</feature>
<dbReference type="EMBL" id="CAUEEQ010020344">
    <property type="protein sequence ID" value="CAJ0942716.1"/>
    <property type="molecule type" value="Genomic_DNA"/>
</dbReference>
<evidence type="ECO:0000256" key="2">
    <source>
        <dbReference type="ARBA" id="ARBA00023180"/>
    </source>
</evidence>